<evidence type="ECO:0000313" key="2">
    <source>
        <dbReference type="EMBL" id="KAF2813851.1"/>
    </source>
</evidence>
<sequence length="146" mass="15268">MLTVLLFTITAALGGLAGTATAHNRHKDYALSNNSFTRSALVETTFLDGSVAASHADLVERTTFSPSSPLRTTVYVTTTVTVTFSTNPSTAALRTSAPTSTEIAPLASPHSVTQNVTTCAASLHQRDVLALEFPQLVPEATDGMSS</sequence>
<reference evidence="4" key="2">
    <citation type="submission" date="2020-04" db="EMBL/GenBank/DDBJ databases">
        <authorList>
            <consortium name="NCBI Genome Project"/>
        </authorList>
    </citation>
    <scope>NUCLEOTIDE SEQUENCE</scope>
    <source>
        <strain evidence="4">CBS 304.34</strain>
    </source>
</reference>
<reference evidence="2 4" key="1">
    <citation type="journal article" date="2020" name="Stud. Mycol.">
        <title>101 Dothideomycetes genomes: a test case for predicting lifestyles and emergence of pathogens.</title>
        <authorList>
            <person name="Haridas S."/>
            <person name="Albert R."/>
            <person name="Binder M."/>
            <person name="Bloem J."/>
            <person name="Labutti K."/>
            <person name="Salamov A."/>
            <person name="Andreopoulos B."/>
            <person name="Baker S."/>
            <person name="Barry K."/>
            <person name="Bills G."/>
            <person name="Bluhm B."/>
            <person name="Cannon C."/>
            <person name="Castanera R."/>
            <person name="Culley D."/>
            <person name="Daum C."/>
            <person name="Ezra D."/>
            <person name="Gonzalez J."/>
            <person name="Henrissat B."/>
            <person name="Kuo A."/>
            <person name="Liang C."/>
            <person name="Lipzen A."/>
            <person name="Lutzoni F."/>
            <person name="Magnuson J."/>
            <person name="Mondo S."/>
            <person name="Nolan M."/>
            <person name="Ohm R."/>
            <person name="Pangilinan J."/>
            <person name="Park H.-J."/>
            <person name="Ramirez L."/>
            <person name="Alfaro M."/>
            <person name="Sun H."/>
            <person name="Tritt A."/>
            <person name="Yoshinaga Y."/>
            <person name="Zwiers L.-H."/>
            <person name="Turgeon B."/>
            <person name="Goodwin S."/>
            <person name="Spatafora J."/>
            <person name="Crous P."/>
            <person name="Grigoriev I."/>
        </authorList>
    </citation>
    <scope>NUCLEOTIDE SEQUENCE</scope>
    <source>
        <strain evidence="2 4">CBS 304.34</strain>
    </source>
</reference>
<dbReference type="GeneID" id="54468592"/>
<reference evidence="4" key="3">
    <citation type="submission" date="2025-04" db="UniProtKB">
        <authorList>
            <consortium name="RefSeq"/>
        </authorList>
    </citation>
    <scope>IDENTIFICATION</scope>
    <source>
        <strain evidence="4">CBS 304.34</strain>
    </source>
</reference>
<feature type="signal peptide" evidence="1">
    <location>
        <begin position="1"/>
        <end position="22"/>
    </location>
</feature>
<evidence type="ECO:0000313" key="3">
    <source>
        <dbReference type="Proteomes" id="UP000504636"/>
    </source>
</evidence>
<dbReference type="EMBL" id="MU003695">
    <property type="protein sequence ID" value="KAF2813851.1"/>
    <property type="molecule type" value="Genomic_DNA"/>
</dbReference>
<feature type="chain" id="PRO_5044629433" evidence="1">
    <location>
        <begin position="23"/>
        <end position="146"/>
    </location>
</feature>
<keyword evidence="1" id="KW-0732">Signal</keyword>
<evidence type="ECO:0000256" key="1">
    <source>
        <dbReference type="SAM" id="SignalP"/>
    </source>
</evidence>
<protein>
    <submittedName>
        <fullName evidence="2 4">Uncharacterized protein</fullName>
    </submittedName>
</protein>
<dbReference type="AlphaFoldDB" id="A0A6A6YYE8"/>
<name>A0A6A6YYE8_9PEZI</name>
<dbReference type="Proteomes" id="UP000504636">
    <property type="component" value="Unplaced"/>
</dbReference>
<proteinExistence type="predicted"/>
<dbReference type="RefSeq" id="XP_033580815.1">
    <property type="nucleotide sequence ID" value="XM_033727699.1"/>
</dbReference>
<keyword evidence="3" id="KW-1185">Reference proteome</keyword>
<gene>
    <name evidence="2 4" type="ORF">BDZ99DRAFT_567575</name>
</gene>
<evidence type="ECO:0000313" key="4">
    <source>
        <dbReference type="RefSeq" id="XP_033580815.1"/>
    </source>
</evidence>
<accession>A0A6A6YYE8</accession>
<organism evidence="2">
    <name type="scientific">Mytilinidion resinicola</name>
    <dbReference type="NCBI Taxonomy" id="574789"/>
    <lineage>
        <taxon>Eukaryota</taxon>
        <taxon>Fungi</taxon>
        <taxon>Dikarya</taxon>
        <taxon>Ascomycota</taxon>
        <taxon>Pezizomycotina</taxon>
        <taxon>Dothideomycetes</taxon>
        <taxon>Pleosporomycetidae</taxon>
        <taxon>Mytilinidiales</taxon>
        <taxon>Mytilinidiaceae</taxon>
        <taxon>Mytilinidion</taxon>
    </lineage>
</organism>